<keyword evidence="1" id="KW-0812">Transmembrane</keyword>
<evidence type="ECO:0000313" key="3">
    <source>
        <dbReference type="Proteomes" id="UP000075763"/>
    </source>
</evidence>
<accession>A0ABD4EKV0</accession>
<evidence type="ECO:0008006" key="4">
    <source>
        <dbReference type="Google" id="ProtNLM"/>
    </source>
</evidence>
<sequence length="79" mass="9479">MYNLQQAVNSTIFIFLQINSTLNSWMFCVLKPPKKFNKYTLRANIEQKKLLACSLQLVNRRLINLSNIRFYFLKELYND</sequence>
<gene>
    <name evidence="2" type="ORF">A2I96_04975</name>
</gene>
<feature type="transmembrane region" description="Helical" evidence="1">
    <location>
        <begin position="12"/>
        <end position="30"/>
    </location>
</feature>
<dbReference type="AlphaFoldDB" id="A0ABD4EKV0"/>
<evidence type="ECO:0000256" key="1">
    <source>
        <dbReference type="SAM" id="Phobius"/>
    </source>
</evidence>
<organism evidence="2 3">
    <name type="scientific">Pseudoalteromonas tetraodonis</name>
    <dbReference type="NCBI Taxonomy" id="43659"/>
    <lineage>
        <taxon>Bacteria</taxon>
        <taxon>Pseudomonadati</taxon>
        <taxon>Pseudomonadota</taxon>
        <taxon>Gammaproteobacteria</taxon>
        <taxon>Alteromonadales</taxon>
        <taxon>Pseudoalteromonadaceae</taxon>
        <taxon>Pseudoalteromonas</taxon>
    </lineage>
</organism>
<protein>
    <recommendedName>
        <fullName evidence="4">Transposase</fullName>
    </recommendedName>
</protein>
<evidence type="ECO:0000313" key="2">
    <source>
        <dbReference type="EMBL" id="KYL30738.1"/>
    </source>
</evidence>
<name>A0ABD4EKV0_9GAMM</name>
<dbReference type="Proteomes" id="UP000075763">
    <property type="component" value="Unassembled WGS sequence"/>
</dbReference>
<reference evidence="2 3" key="1">
    <citation type="submission" date="2016-03" db="EMBL/GenBank/DDBJ databases">
        <authorList>
            <person name="Zhang H."/>
            <person name="Liu R."/>
            <person name="Wang M."/>
            <person name="Wang H."/>
            <person name="Wang L."/>
            <person name="Song L."/>
        </authorList>
    </citation>
    <scope>NUCLEOTIDE SEQUENCE [LARGE SCALE GENOMIC DNA]</scope>
    <source>
        <strain evidence="2 3">DSM 16099</strain>
    </source>
</reference>
<proteinExistence type="predicted"/>
<keyword evidence="1" id="KW-0472">Membrane</keyword>
<dbReference type="EMBL" id="LVCN01000072">
    <property type="protein sequence ID" value="KYL30738.1"/>
    <property type="molecule type" value="Genomic_DNA"/>
</dbReference>
<keyword evidence="1" id="KW-1133">Transmembrane helix</keyword>
<comment type="caution">
    <text evidence="2">The sequence shown here is derived from an EMBL/GenBank/DDBJ whole genome shotgun (WGS) entry which is preliminary data.</text>
</comment>